<keyword evidence="3" id="KW-1185">Reference proteome</keyword>
<sequence>MQIPPQRTLLHEPDRRTAGERHPPIGGQVLAAVQAGTEAVPADVPGRPDRDDLQDYLKFCC</sequence>
<comment type="caution">
    <text evidence="2">The sequence shown here is derived from an EMBL/GenBank/DDBJ whole genome shotgun (WGS) entry which is preliminary data.</text>
</comment>
<protein>
    <submittedName>
        <fullName evidence="2">Uncharacterized protein</fullName>
    </submittedName>
</protein>
<feature type="region of interest" description="Disordered" evidence="1">
    <location>
        <begin position="1"/>
        <end position="25"/>
    </location>
</feature>
<evidence type="ECO:0000313" key="2">
    <source>
        <dbReference type="EMBL" id="GAA3560831.1"/>
    </source>
</evidence>
<dbReference type="RefSeq" id="WP_345564742.1">
    <property type="nucleotide sequence ID" value="NZ_BAABDQ010000009.1"/>
</dbReference>
<name>A0ABP6X7J2_9ACTN</name>
<dbReference type="Proteomes" id="UP001500630">
    <property type="component" value="Unassembled WGS sequence"/>
</dbReference>
<feature type="compositionally biased region" description="Basic and acidic residues" evidence="1">
    <location>
        <begin position="9"/>
        <end position="23"/>
    </location>
</feature>
<organism evidence="2 3">
    <name type="scientific">Nonomuraea rosea</name>
    <dbReference type="NCBI Taxonomy" id="638574"/>
    <lineage>
        <taxon>Bacteria</taxon>
        <taxon>Bacillati</taxon>
        <taxon>Actinomycetota</taxon>
        <taxon>Actinomycetes</taxon>
        <taxon>Streptosporangiales</taxon>
        <taxon>Streptosporangiaceae</taxon>
        <taxon>Nonomuraea</taxon>
    </lineage>
</organism>
<dbReference type="EMBL" id="BAABDQ010000009">
    <property type="protein sequence ID" value="GAA3560831.1"/>
    <property type="molecule type" value="Genomic_DNA"/>
</dbReference>
<reference evidence="3" key="1">
    <citation type="journal article" date="2019" name="Int. J. Syst. Evol. Microbiol.">
        <title>The Global Catalogue of Microorganisms (GCM) 10K type strain sequencing project: providing services to taxonomists for standard genome sequencing and annotation.</title>
        <authorList>
            <consortium name="The Broad Institute Genomics Platform"/>
            <consortium name="The Broad Institute Genome Sequencing Center for Infectious Disease"/>
            <person name="Wu L."/>
            <person name="Ma J."/>
        </authorList>
    </citation>
    <scope>NUCLEOTIDE SEQUENCE [LARGE SCALE GENOMIC DNA]</scope>
    <source>
        <strain evidence="3">JCM 17326</strain>
    </source>
</reference>
<gene>
    <name evidence="2" type="ORF">GCM10022419_046840</name>
</gene>
<evidence type="ECO:0000256" key="1">
    <source>
        <dbReference type="SAM" id="MobiDB-lite"/>
    </source>
</evidence>
<accession>A0ABP6X7J2</accession>
<proteinExistence type="predicted"/>
<evidence type="ECO:0000313" key="3">
    <source>
        <dbReference type="Proteomes" id="UP001500630"/>
    </source>
</evidence>